<dbReference type="AlphaFoldDB" id="D9SPT4"/>
<dbReference type="KEGG" id="ccb:Clocel_2354"/>
<evidence type="ECO:0000256" key="1">
    <source>
        <dbReference type="ARBA" id="ARBA00006295"/>
    </source>
</evidence>
<proteinExistence type="inferred from homology"/>
<reference evidence="3 4" key="1">
    <citation type="submission" date="2010-08" db="EMBL/GenBank/DDBJ databases">
        <title>Complete sequence of Clostridium cellulovorans 743B.</title>
        <authorList>
            <consortium name="US DOE Joint Genome Institute"/>
            <person name="Lucas S."/>
            <person name="Copeland A."/>
            <person name="Lapidus A."/>
            <person name="Cheng J.-F."/>
            <person name="Bruce D."/>
            <person name="Goodwin L."/>
            <person name="Pitluck S."/>
            <person name="Chertkov O."/>
            <person name="Detter J.C."/>
            <person name="Han C."/>
            <person name="Tapia R."/>
            <person name="Land M."/>
            <person name="Hauser L."/>
            <person name="Chang Y.-J."/>
            <person name="Jeffries C."/>
            <person name="Kyrpides N."/>
            <person name="Ivanova N."/>
            <person name="Mikhailova N."/>
            <person name="Hemme C.L."/>
            <person name="Woyke T."/>
        </authorList>
    </citation>
    <scope>NUCLEOTIDE SEQUENCE [LARGE SCALE GENOMIC DNA]</scope>
    <source>
        <strain evidence="4">ATCC 35296 / DSM 3052 / OCM 3 / 743B</strain>
    </source>
</reference>
<evidence type="ECO:0000313" key="4">
    <source>
        <dbReference type="Proteomes" id="UP000002730"/>
    </source>
</evidence>
<dbReference type="RefSeq" id="WP_010075415.1">
    <property type="nucleotide sequence ID" value="NC_014393.1"/>
</dbReference>
<gene>
    <name evidence="3" type="ordered locus">Clocel_2354</name>
</gene>
<dbReference type="SMART" id="SM00470">
    <property type="entry name" value="ParB"/>
    <property type="match status" value="1"/>
</dbReference>
<feature type="domain" description="ParB-like N-terminal" evidence="2">
    <location>
        <begin position="30"/>
        <end position="120"/>
    </location>
</feature>
<evidence type="ECO:0000313" key="3">
    <source>
        <dbReference type="EMBL" id="ADL52070.1"/>
    </source>
</evidence>
<dbReference type="Pfam" id="PF02195">
    <property type="entry name" value="ParB_N"/>
    <property type="match status" value="1"/>
</dbReference>
<evidence type="ECO:0000259" key="2">
    <source>
        <dbReference type="SMART" id="SM00470"/>
    </source>
</evidence>
<name>D9SPT4_CLOC7</name>
<dbReference type="PANTHER" id="PTHR33375:SF1">
    <property type="entry name" value="CHROMOSOME-PARTITIONING PROTEIN PARB-RELATED"/>
    <property type="match status" value="1"/>
</dbReference>
<dbReference type="STRING" id="573061.Clocel_2354"/>
<dbReference type="GO" id="GO:0003677">
    <property type="term" value="F:DNA binding"/>
    <property type="evidence" value="ECO:0007669"/>
    <property type="project" value="InterPro"/>
</dbReference>
<comment type="similarity">
    <text evidence="1">Belongs to the ParB family.</text>
</comment>
<protein>
    <submittedName>
        <fullName evidence="3">ParB domain protein nuclease</fullName>
    </submittedName>
</protein>
<dbReference type="OrthoDB" id="1662300at2"/>
<organism evidence="3 4">
    <name type="scientific">Clostridium cellulovorans (strain ATCC 35296 / DSM 3052 / OCM 3 / 743B)</name>
    <dbReference type="NCBI Taxonomy" id="573061"/>
    <lineage>
        <taxon>Bacteria</taxon>
        <taxon>Bacillati</taxon>
        <taxon>Bacillota</taxon>
        <taxon>Clostridia</taxon>
        <taxon>Eubacteriales</taxon>
        <taxon>Clostridiaceae</taxon>
        <taxon>Clostridium</taxon>
    </lineage>
</organism>
<dbReference type="PANTHER" id="PTHR33375">
    <property type="entry name" value="CHROMOSOME-PARTITIONING PROTEIN PARB-RELATED"/>
    <property type="match status" value="1"/>
</dbReference>
<keyword evidence="4" id="KW-1185">Reference proteome</keyword>
<dbReference type="NCBIfam" id="TIGR00180">
    <property type="entry name" value="parB_part"/>
    <property type="match status" value="1"/>
</dbReference>
<dbReference type="InterPro" id="IPR004437">
    <property type="entry name" value="ParB/RepB/Spo0J"/>
</dbReference>
<dbReference type="InterPro" id="IPR036086">
    <property type="entry name" value="ParB/Sulfiredoxin_sf"/>
</dbReference>
<dbReference type="Gene3D" id="1.10.10.2830">
    <property type="match status" value="1"/>
</dbReference>
<dbReference type="HOGENOM" id="CLU_023853_5_0_9"/>
<dbReference type="EMBL" id="CP002160">
    <property type="protein sequence ID" value="ADL52070.1"/>
    <property type="molecule type" value="Genomic_DNA"/>
</dbReference>
<dbReference type="Gene3D" id="3.90.1530.30">
    <property type="match status" value="1"/>
</dbReference>
<dbReference type="GO" id="GO:0007059">
    <property type="term" value="P:chromosome segregation"/>
    <property type="evidence" value="ECO:0007669"/>
    <property type="project" value="TreeGrafter"/>
</dbReference>
<accession>D9SPT4</accession>
<dbReference type="InterPro" id="IPR050336">
    <property type="entry name" value="Chromosome_partition/occlusion"/>
</dbReference>
<dbReference type="GO" id="GO:0005694">
    <property type="term" value="C:chromosome"/>
    <property type="evidence" value="ECO:0007669"/>
    <property type="project" value="TreeGrafter"/>
</dbReference>
<dbReference type="Proteomes" id="UP000002730">
    <property type="component" value="Chromosome"/>
</dbReference>
<dbReference type="CDD" id="cd16408">
    <property type="entry name" value="ParB_N_like"/>
    <property type="match status" value="1"/>
</dbReference>
<dbReference type="SUPFAM" id="SSF110849">
    <property type="entry name" value="ParB/Sulfiredoxin"/>
    <property type="match status" value="1"/>
</dbReference>
<sequence length="326" mass="37559">MSEKKLMSLAADMFGMDESKDERENEVAVDEVEIEKLIPYRNHPFKLYDDERFDNMVKSIKEFGVIVPIIIRPIGTEYEILSGHNRVNAAKKAGLLKVPVIIKDSLQDDEAMLIVTKTNLMQRSFSDMLHSERATALQQHHKALASQGKRTDILKEIETYLKADEIKAEETSRQLGEKLTSVDETGKSYKLSGRTVSRYLRICNLILELKERLDVEEIPFVAAVELSYLNNEEQDIVEEILSENNFKVDMKKAETLRIYSESKKLNQETAYSILSGDLNKKPKTNKPGTIKLKPKLINRFFTAETKQTEIEETIERALELYFYNEK</sequence>
<dbReference type="SUPFAM" id="SSF109709">
    <property type="entry name" value="KorB DNA-binding domain-like"/>
    <property type="match status" value="1"/>
</dbReference>
<dbReference type="eggNOG" id="COG1475">
    <property type="taxonomic scope" value="Bacteria"/>
</dbReference>
<dbReference type="InterPro" id="IPR003115">
    <property type="entry name" value="ParB_N"/>
</dbReference>